<dbReference type="EMBL" id="FOIR01000001">
    <property type="protein sequence ID" value="SEV90672.1"/>
    <property type="molecule type" value="Genomic_DNA"/>
</dbReference>
<proteinExistence type="predicted"/>
<dbReference type="AlphaFoldDB" id="A0A1I0MS19"/>
<reference evidence="2" key="1">
    <citation type="submission" date="2016-10" db="EMBL/GenBank/DDBJ databases">
        <authorList>
            <person name="Varghese N."/>
            <person name="Submissions S."/>
        </authorList>
    </citation>
    <scope>NUCLEOTIDE SEQUENCE [LARGE SCALE GENOMIC DNA]</scope>
    <source>
        <strain evidence="2">CGMCC 1.12402</strain>
    </source>
</reference>
<evidence type="ECO:0000313" key="2">
    <source>
        <dbReference type="Proteomes" id="UP000199437"/>
    </source>
</evidence>
<gene>
    <name evidence="1" type="ORF">SAMN05216290_0604</name>
</gene>
<protein>
    <submittedName>
        <fullName evidence="1">Uncharacterized protein</fullName>
    </submittedName>
</protein>
<sequence length="208" mass="23966">MFFLTFSAFVIERMEVSNNIISKNGLQEAAQKEDWEQLWINLIAFSIKRLITRYGIKGSKDELLALAEKKLSEVLSLTLVEGTRNWNTDEYPTFKDFLESVIDSHINNSFRKASPKESPDLDIPDASNDLSPEDSVLYKELRSEAYDFLLENGASDDELMIFECMADGIIKPKAIRKDLGMSETDFHNAWRRLKPRILKLRKKLSSHD</sequence>
<dbReference type="Proteomes" id="UP000199437">
    <property type="component" value="Unassembled WGS sequence"/>
</dbReference>
<organism evidence="1 2">
    <name type="scientific">Roseivirga pacifica</name>
    <dbReference type="NCBI Taxonomy" id="1267423"/>
    <lineage>
        <taxon>Bacteria</taxon>
        <taxon>Pseudomonadati</taxon>
        <taxon>Bacteroidota</taxon>
        <taxon>Cytophagia</taxon>
        <taxon>Cytophagales</taxon>
        <taxon>Roseivirgaceae</taxon>
        <taxon>Roseivirga</taxon>
    </lineage>
</organism>
<accession>A0A1I0MS19</accession>
<dbReference type="STRING" id="1267423.SAMN05216290_0604"/>
<name>A0A1I0MS19_9BACT</name>
<evidence type="ECO:0000313" key="1">
    <source>
        <dbReference type="EMBL" id="SEV90672.1"/>
    </source>
</evidence>
<keyword evidence="2" id="KW-1185">Reference proteome</keyword>